<reference evidence="1" key="1">
    <citation type="submission" date="2009-04" db="EMBL/GenBank/DDBJ databases">
        <authorList>
            <person name="Weinstock G."/>
            <person name="Sodergren E."/>
            <person name="Clifton S."/>
            <person name="Fulton L."/>
            <person name="Fulton B."/>
            <person name="Courtney L."/>
            <person name="Fronick C."/>
            <person name="Harrison M."/>
            <person name="Strong C."/>
            <person name="Farmer C."/>
            <person name="Delahaunty K."/>
            <person name="Markovic C."/>
            <person name="Hall O."/>
            <person name="Minx P."/>
            <person name="Tomlinson C."/>
            <person name="Mitreva M."/>
            <person name="Nelson J."/>
            <person name="Hou S."/>
            <person name="Wollam A."/>
            <person name="Pepin K.H."/>
            <person name="Johnson M."/>
            <person name="Bhonagiri V."/>
            <person name="Nash W.E."/>
            <person name="Warren W."/>
            <person name="Chinwalla A."/>
            <person name="Mardis E.R."/>
            <person name="Wilson R.K."/>
        </authorList>
    </citation>
    <scope>NUCLEOTIDE SEQUENCE [LARGE SCALE GENOMIC DNA]</scope>
    <source>
        <strain evidence="1">ATCC 51147</strain>
    </source>
</reference>
<proteinExistence type="predicted"/>
<gene>
    <name evidence="1" type="ORF">GCWU000324_03053</name>
</gene>
<dbReference type="EMBL" id="ACJW02000008">
    <property type="protein sequence ID" value="EEP66652.1"/>
    <property type="molecule type" value="Genomic_DNA"/>
</dbReference>
<keyword evidence="2" id="KW-1185">Reference proteome</keyword>
<name>C4GMW7_9NEIS</name>
<comment type="caution">
    <text evidence="1">The sequence shown here is derived from an EMBL/GenBank/DDBJ whole genome shotgun (WGS) entry which is preliminary data.</text>
</comment>
<dbReference type="HOGENOM" id="CLU_2523134_0_0_4"/>
<dbReference type="AlphaFoldDB" id="C4GMW7"/>
<protein>
    <submittedName>
        <fullName evidence="1">Uncharacterized protein</fullName>
    </submittedName>
</protein>
<dbReference type="STRING" id="629741.GCWU000324_03053"/>
<accession>C4GMW7</accession>
<organism evidence="1 2">
    <name type="scientific">Kingella oralis ATCC 51147</name>
    <dbReference type="NCBI Taxonomy" id="629741"/>
    <lineage>
        <taxon>Bacteria</taxon>
        <taxon>Pseudomonadati</taxon>
        <taxon>Pseudomonadota</taxon>
        <taxon>Betaproteobacteria</taxon>
        <taxon>Neisseriales</taxon>
        <taxon>Neisseriaceae</taxon>
        <taxon>Kingella</taxon>
    </lineage>
</organism>
<dbReference type="Proteomes" id="UP000003009">
    <property type="component" value="Unassembled WGS sequence"/>
</dbReference>
<evidence type="ECO:0000313" key="2">
    <source>
        <dbReference type="Proteomes" id="UP000003009"/>
    </source>
</evidence>
<sequence>MPPFLGECKQDYIGLRGSNPRRVAKRETSRCSGRPPFRHRSRYRRNYILPRYAFLHPLLLRCRLISGCLNGFQAALNTIPKEKP</sequence>
<evidence type="ECO:0000313" key="1">
    <source>
        <dbReference type="EMBL" id="EEP66652.1"/>
    </source>
</evidence>